<protein>
    <recommendedName>
        <fullName evidence="4">Secreted protein</fullName>
    </recommendedName>
</protein>
<evidence type="ECO:0000313" key="3">
    <source>
        <dbReference type="Proteomes" id="UP000026915"/>
    </source>
</evidence>
<dbReference type="EMBL" id="CM001884">
    <property type="protein sequence ID" value="EOY26691.1"/>
    <property type="molecule type" value="Genomic_DNA"/>
</dbReference>
<evidence type="ECO:0000256" key="1">
    <source>
        <dbReference type="SAM" id="SignalP"/>
    </source>
</evidence>
<accession>A0A061GAW1</accession>
<organism evidence="2 3">
    <name type="scientific">Theobroma cacao</name>
    <name type="common">Cacao</name>
    <name type="synonym">Cocoa</name>
    <dbReference type="NCBI Taxonomy" id="3641"/>
    <lineage>
        <taxon>Eukaryota</taxon>
        <taxon>Viridiplantae</taxon>
        <taxon>Streptophyta</taxon>
        <taxon>Embryophyta</taxon>
        <taxon>Tracheophyta</taxon>
        <taxon>Spermatophyta</taxon>
        <taxon>Magnoliopsida</taxon>
        <taxon>eudicotyledons</taxon>
        <taxon>Gunneridae</taxon>
        <taxon>Pentapetalae</taxon>
        <taxon>rosids</taxon>
        <taxon>malvids</taxon>
        <taxon>Malvales</taxon>
        <taxon>Malvaceae</taxon>
        <taxon>Byttnerioideae</taxon>
        <taxon>Theobroma</taxon>
    </lineage>
</organism>
<name>A0A061GAW1_THECC</name>
<dbReference type="InParanoid" id="A0A061GAW1"/>
<feature type="chain" id="PRO_5001598948" description="Secreted protein" evidence="1">
    <location>
        <begin position="21"/>
        <end position="104"/>
    </location>
</feature>
<gene>
    <name evidence="2" type="ORF">TCM_028657</name>
</gene>
<keyword evidence="3" id="KW-1185">Reference proteome</keyword>
<reference evidence="2 3" key="1">
    <citation type="journal article" date="2013" name="Genome Biol.">
        <title>The genome sequence of the most widely cultivated cacao type and its use to identify candidate genes regulating pod color.</title>
        <authorList>
            <person name="Motamayor J.C."/>
            <person name="Mockaitis K."/>
            <person name="Schmutz J."/>
            <person name="Haiminen N."/>
            <person name="Iii D.L."/>
            <person name="Cornejo O."/>
            <person name="Findley S.D."/>
            <person name="Zheng P."/>
            <person name="Utro F."/>
            <person name="Royaert S."/>
            <person name="Saski C."/>
            <person name="Jenkins J."/>
            <person name="Podicheti R."/>
            <person name="Zhao M."/>
            <person name="Scheffler B.E."/>
            <person name="Stack J.C."/>
            <person name="Feltus F.A."/>
            <person name="Mustiga G.M."/>
            <person name="Amores F."/>
            <person name="Phillips W."/>
            <person name="Marelli J.P."/>
            <person name="May G.D."/>
            <person name="Shapiro H."/>
            <person name="Ma J."/>
            <person name="Bustamante C.D."/>
            <person name="Schnell R.J."/>
            <person name="Main D."/>
            <person name="Gilbert D."/>
            <person name="Parida L."/>
            <person name="Kuhn D.N."/>
        </authorList>
    </citation>
    <scope>NUCLEOTIDE SEQUENCE [LARGE SCALE GENOMIC DNA]</scope>
    <source>
        <strain evidence="3">cv. Matina 1-6</strain>
    </source>
</reference>
<feature type="signal peptide" evidence="1">
    <location>
        <begin position="1"/>
        <end position="20"/>
    </location>
</feature>
<dbReference type="HOGENOM" id="CLU_2255087_0_0_1"/>
<evidence type="ECO:0008006" key="4">
    <source>
        <dbReference type="Google" id="ProtNLM"/>
    </source>
</evidence>
<keyword evidence="1" id="KW-0732">Signal</keyword>
<dbReference type="Gramene" id="EOY26691">
    <property type="protein sequence ID" value="EOY26691"/>
    <property type="gene ID" value="TCM_028657"/>
</dbReference>
<sequence>MTLFLHQLLCVVRDLFSAYCSDKWAIGLRREGRPVTNQFCHPIGLHLLCRSPAFVVSFHSAFGIRCFCRHVVSFELISRKPRLLGLCTGHGPLSLSRDKNEYGA</sequence>
<dbReference type="AlphaFoldDB" id="A0A061GAW1"/>
<dbReference type="Proteomes" id="UP000026915">
    <property type="component" value="Chromosome 6"/>
</dbReference>
<proteinExistence type="predicted"/>
<evidence type="ECO:0000313" key="2">
    <source>
        <dbReference type="EMBL" id="EOY26691.1"/>
    </source>
</evidence>